<keyword evidence="9" id="KW-0479">Metal-binding</keyword>
<dbReference type="Gene3D" id="3.90.380.10">
    <property type="entry name" value="Naphthalene 1,2-dioxygenase Alpha Subunit, Chain A, domain 1"/>
    <property type="match status" value="1"/>
</dbReference>
<evidence type="ECO:0000256" key="2">
    <source>
        <dbReference type="ARBA" id="ARBA00002149"/>
    </source>
</evidence>
<evidence type="ECO:0000256" key="7">
    <source>
        <dbReference type="ARBA" id="ARBA00022630"/>
    </source>
</evidence>
<evidence type="ECO:0000256" key="9">
    <source>
        <dbReference type="ARBA" id="ARBA00022723"/>
    </source>
</evidence>
<keyword evidence="17" id="KW-0503">Monooxygenase</keyword>
<dbReference type="SUPFAM" id="SSF54373">
    <property type="entry name" value="FAD-linked reductases, C-terminal domain"/>
    <property type="match status" value="1"/>
</dbReference>
<gene>
    <name evidence="17" type="ORF">ABOM_002577</name>
</gene>
<dbReference type="CDD" id="cd00680">
    <property type="entry name" value="RHO_alpha_C"/>
    <property type="match status" value="1"/>
</dbReference>
<evidence type="ECO:0000256" key="12">
    <source>
        <dbReference type="ARBA" id="ARBA00023004"/>
    </source>
</evidence>
<dbReference type="GO" id="GO:0071949">
    <property type="term" value="F:FAD binding"/>
    <property type="evidence" value="ECO:0007669"/>
    <property type="project" value="InterPro"/>
</dbReference>
<evidence type="ECO:0000256" key="15">
    <source>
        <dbReference type="SAM" id="Phobius"/>
    </source>
</evidence>
<dbReference type="EMBL" id="LYCR01000023">
    <property type="protein sequence ID" value="OGM47496.1"/>
    <property type="molecule type" value="Genomic_DNA"/>
</dbReference>
<dbReference type="GO" id="GO:0019285">
    <property type="term" value="P:glycine betaine biosynthetic process from choline"/>
    <property type="evidence" value="ECO:0007669"/>
    <property type="project" value="UniProtKB-UniPathway"/>
</dbReference>
<keyword evidence="18" id="KW-1185">Reference proteome</keyword>
<dbReference type="PANTHER" id="PTHR43756:SF5">
    <property type="entry name" value="CHOLINE MONOOXYGENASE, CHLOROPLASTIC"/>
    <property type="match status" value="1"/>
</dbReference>
<comment type="catalytic activity">
    <reaction evidence="14">
        <text>choline + 2 reduced [2Fe-2S]-[ferredoxin] + O2 + 2 H(+) = betaine aldehyde hydrate + 2 oxidized [2Fe-2S]-[ferredoxin] + H2O</text>
        <dbReference type="Rhea" id="RHEA:17769"/>
        <dbReference type="Rhea" id="RHEA-COMP:10000"/>
        <dbReference type="Rhea" id="RHEA-COMP:10001"/>
        <dbReference type="ChEBI" id="CHEBI:15354"/>
        <dbReference type="ChEBI" id="CHEBI:15377"/>
        <dbReference type="ChEBI" id="CHEBI:15378"/>
        <dbReference type="ChEBI" id="CHEBI:15379"/>
        <dbReference type="ChEBI" id="CHEBI:15870"/>
        <dbReference type="ChEBI" id="CHEBI:33737"/>
        <dbReference type="ChEBI" id="CHEBI:33738"/>
        <dbReference type="EC" id="1.14.15.7"/>
    </reaction>
</comment>
<keyword evidence="15" id="KW-1133">Transmembrane helix</keyword>
<dbReference type="InterPro" id="IPR015879">
    <property type="entry name" value="Ring_hydroxy_dOase_asu_C_dom"/>
</dbReference>
<evidence type="ECO:0000256" key="6">
    <source>
        <dbReference type="ARBA" id="ARBA00014931"/>
    </source>
</evidence>
<dbReference type="SUPFAM" id="SSF55961">
    <property type="entry name" value="Bet v1-like"/>
    <property type="match status" value="1"/>
</dbReference>
<comment type="function">
    <text evidence="2">Catalyzes the first step of the osmoprotectant glycine betaine synthesis.</text>
</comment>
<keyword evidence="15" id="KW-0812">Transmembrane</keyword>
<evidence type="ECO:0000256" key="5">
    <source>
        <dbReference type="ARBA" id="ARBA00012763"/>
    </source>
</evidence>
<dbReference type="GO" id="GO:0005506">
    <property type="term" value="F:iron ion binding"/>
    <property type="evidence" value="ECO:0007669"/>
    <property type="project" value="InterPro"/>
</dbReference>
<dbReference type="InterPro" id="IPR036922">
    <property type="entry name" value="Rieske_2Fe-2S_sf"/>
</dbReference>
<evidence type="ECO:0000313" key="17">
    <source>
        <dbReference type="EMBL" id="OGM47496.1"/>
    </source>
</evidence>
<organism evidence="17 18">
    <name type="scientific">Aspergillus bombycis</name>
    <dbReference type="NCBI Taxonomy" id="109264"/>
    <lineage>
        <taxon>Eukaryota</taxon>
        <taxon>Fungi</taxon>
        <taxon>Dikarya</taxon>
        <taxon>Ascomycota</taxon>
        <taxon>Pezizomycotina</taxon>
        <taxon>Eurotiomycetes</taxon>
        <taxon>Eurotiomycetidae</taxon>
        <taxon>Eurotiales</taxon>
        <taxon>Aspergillaceae</taxon>
        <taxon>Aspergillus</taxon>
    </lineage>
</organism>
<dbReference type="SUPFAM" id="SSF51905">
    <property type="entry name" value="FAD/NAD(P)-binding domain"/>
    <property type="match status" value="1"/>
</dbReference>
<keyword evidence="12" id="KW-0408">Iron</keyword>
<dbReference type="UniPathway" id="UPA00529">
    <property type="reaction ID" value="UER00430"/>
</dbReference>
<evidence type="ECO:0000256" key="3">
    <source>
        <dbReference type="ARBA" id="ARBA00004866"/>
    </source>
</evidence>
<dbReference type="OrthoDB" id="426882at2759"/>
<proteinExistence type="inferred from homology"/>
<evidence type="ECO:0000256" key="1">
    <source>
        <dbReference type="ARBA" id="ARBA00001962"/>
    </source>
</evidence>
<keyword evidence="13" id="KW-0411">Iron-sulfur</keyword>
<keyword evidence="7" id="KW-0285">Flavoprotein</keyword>
<evidence type="ECO:0000256" key="8">
    <source>
        <dbReference type="ARBA" id="ARBA00022714"/>
    </source>
</evidence>
<dbReference type="Proteomes" id="UP000179179">
    <property type="component" value="Unassembled WGS sequence"/>
</dbReference>
<evidence type="ECO:0000313" key="18">
    <source>
        <dbReference type="Proteomes" id="UP000179179"/>
    </source>
</evidence>
<dbReference type="Pfam" id="PF01494">
    <property type="entry name" value="FAD_binding_3"/>
    <property type="match status" value="1"/>
</dbReference>
<keyword evidence="11" id="KW-0560">Oxidoreductase</keyword>
<dbReference type="InterPro" id="IPR036188">
    <property type="entry name" value="FAD/NAD-bd_sf"/>
</dbReference>
<comment type="cofactor">
    <cofactor evidence="1">
        <name>Fe cation</name>
        <dbReference type="ChEBI" id="CHEBI:24875"/>
    </cofactor>
</comment>
<comment type="pathway">
    <text evidence="3">Amine and polyamine biosynthesis; betaine biosynthesis via choline pathway; betaine aldehyde from choline (monooxygenase route): step 1/1.</text>
</comment>
<dbReference type="CDD" id="cd03469">
    <property type="entry name" value="Rieske_RO_Alpha_N"/>
    <property type="match status" value="1"/>
</dbReference>
<evidence type="ECO:0000256" key="4">
    <source>
        <dbReference type="ARBA" id="ARBA00010848"/>
    </source>
</evidence>
<reference evidence="17 18" key="1">
    <citation type="journal article" date="2016" name="Genome Biol. Evol.">
        <title>Draft genome sequence of an aflatoxigenic Aspergillus species, A. bombycis.</title>
        <authorList>
            <person name="Moore G.G."/>
            <person name="Mack B.M."/>
            <person name="Beltz S.B."/>
            <person name="Gilbert M.K."/>
        </authorList>
    </citation>
    <scope>NUCLEOTIDE SEQUENCE [LARGE SCALE GENOMIC DNA]</scope>
    <source>
        <strain evidence="18">NRRL 26010</strain>
    </source>
</reference>
<comment type="similarity">
    <text evidence="4">Belongs to the choline monooxygenase family.</text>
</comment>
<dbReference type="AlphaFoldDB" id="A0A1F8A6Z6"/>
<dbReference type="Pfam" id="PF00848">
    <property type="entry name" value="Ring_hydroxyl_A"/>
    <property type="match status" value="1"/>
</dbReference>
<dbReference type="FunFam" id="3.50.50.60:FF:000115">
    <property type="entry name" value="Salicylate hydroxylase, putative"/>
    <property type="match status" value="1"/>
</dbReference>
<dbReference type="SUPFAM" id="SSF50022">
    <property type="entry name" value="ISP domain"/>
    <property type="match status" value="1"/>
</dbReference>
<dbReference type="RefSeq" id="XP_022391213.1">
    <property type="nucleotide sequence ID" value="XM_022529707.1"/>
</dbReference>
<dbReference type="PRINTS" id="PR00090">
    <property type="entry name" value="RNGDIOXGNASE"/>
</dbReference>
<name>A0A1F8A6Z6_9EURO</name>
<evidence type="ECO:0000256" key="13">
    <source>
        <dbReference type="ARBA" id="ARBA00023014"/>
    </source>
</evidence>
<accession>A0A1F8A6Z6</accession>
<dbReference type="EC" id="1.14.15.7" evidence="5"/>
<protein>
    <recommendedName>
        <fullName evidence="6">Choline monooxygenase, chloroplastic</fullName>
        <ecNumber evidence="5">1.14.15.7</ecNumber>
    </recommendedName>
</protein>
<dbReference type="Gene3D" id="2.102.10.10">
    <property type="entry name" value="Rieske [2Fe-2S] iron-sulphur domain"/>
    <property type="match status" value="1"/>
</dbReference>
<keyword evidence="15" id="KW-0472">Membrane</keyword>
<evidence type="ECO:0000256" key="10">
    <source>
        <dbReference type="ARBA" id="ARBA00022827"/>
    </source>
</evidence>
<dbReference type="InterPro" id="IPR002938">
    <property type="entry name" value="FAD-bd"/>
</dbReference>
<keyword evidence="10" id="KW-0274">FAD</keyword>
<dbReference type="PANTHER" id="PTHR43756">
    <property type="entry name" value="CHOLINE MONOOXYGENASE, CHLOROPLASTIC"/>
    <property type="match status" value="1"/>
</dbReference>
<feature type="transmembrane region" description="Helical" evidence="15">
    <location>
        <begin position="21"/>
        <end position="41"/>
    </location>
</feature>
<evidence type="ECO:0000256" key="14">
    <source>
        <dbReference type="ARBA" id="ARBA00049097"/>
    </source>
</evidence>
<dbReference type="Gene3D" id="3.50.50.60">
    <property type="entry name" value="FAD/NAD(P)-binding domain"/>
    <property type="match status" value="1"/>
</dbReference>
<evidence type="ECO:0000259" key="16">
    <source>
        <dbReference type="PROSITE" id="PS51296"/>
    </source>
</evidence>
<dbReference type="Pfam" id="PF00355">
    <property type="entry name" value="Rieske"/>
    <property type="match status" value="1"/>
</dbReference>
<dbReference type="GO" id="GO:0051537">
    <property type="term" value="F:2 iron, 2 sulfur cluster binding"/>
    <property type="evidence" value="ECO:0007669"/>
    <property type="project" value="UniProtKB-KW"/>
</dbReference>
<keyword evidence="8" id="KW-0001">2Fe-2S</keyword>
<sequence length="846" mass="96763">MAPRIHIKQQQTRSQSCRLDILIVGAGLAGLGSAISCALAGHSVHILEAAQEIKEVGAGIQVLPNSSRVLQHWGLEKALTPHMTVPSVCNFLGWKGNKISHLDFHESESNYPGTWYRDFHRADLQRCLVDRALELGVRMTCNARIGTVHVSDDGATAAVVAADGRQWEGDLVIGADGVFGKLTEELLGRSDPPVKTGDLAYRLLLSTEEMRKDPELAPFVNRPQVNYWLGPDAHAVNYVLRGGDLFNMVLLVPDDIPEDSLASTIEGNVEEMCALFQGWDPRLCQSVQKWRLCIRFGEFDWSHPSGSWIMLGDAVHATLPYLASGAGMAFEDGAVLGECLSRLPDRPDIAKTSPEFLDAKRHALSVFQRCRKERTSMVVDRGNIQQYLYHLHDGAEQQERDRKMQMTPTLKARLWLGEIQAWRRNYWDMIILRMSLLKMWQFLGFSPKQPEKEPPRGIPASWYRSEEMYQLERRAIFSKRWLLLTHSSRFNQQGDFLSFTVANFSFFLVRDRDGHINGFHNICRHRAFPVVQSRSGSTSILSCKYHGWSYGLKGNLAKAPRFETVPEFDKSQHGLLPVHVHIDKAGFVWVNLQAGSPDVRWEDEFRNIDEQPRMQDFDFAGEYTFDHYWEMDLDANWKGVIENYNECYHCATSHPLISGVSDLPRYRVEPTAGYMEHHIFNKEQIDAQFKRAITYFFPTTSVTVTDKFFYIQRMIPISATKSKIENEVYRHQDATDKEFDDINAFYRQVLDEDKELCEGAQGNLDGGVFVNGELHPDKEQGPIYFQKSVKEMLVEHRKKEEQQGGHEIWPALPKQPESWTEKLADEERFCSQLEAATCMNRPELTW</sequence>
<dbReference type="STRING" id="109264.A0A1F8A6Z6"/>
<comment type="caution">
    <text evidence="17">The sequence shown here is derived from an EMBL/GenBank/DDBJ whole genome shotgun (WGS) entry which is preliminary data.</text>
</comment>
<dbReference type="GO" id="GO:0019133">
    <property type="term" value="F:choline monooxygenase activity"/>
    <property type="evidence" value="ECO:0007669"/>
    <property type="project" value="UniProtKB-EC"/>
</dbReference>
<evidence type="ECO:0000256" key="11">
    <source>
        <dbReference type="ARBA" id="ARBA00023002"/>
    </source>
</evidence>
<feature type="domain" description="Rieske" evidence="16">
    <location>
        <begin position="481"/>
        <end position="568"/>
    </location>
</feature>
<dbReference type="GeneID" id="34445967"/>
<dbReference type="InterPro" id="IPR017941">
    <property type="entry name" value="Rieske_2Fe-2S"/>
</dbReference>
<dbReference type="InterPro" id="IPR001663">
    <property type="entry name" value="Rng_hydr_dOase-A"/>
</dbReference>
<dbReference type="PROSITE" id="PS51296">
    <property type="entry name" value="RIESKE"/>
    <property type="match status" value="1"/>
</dbReference>